<dbReference type="Gene3D" id="3.30.70.270">
    <property type="match status" value="2"/>
</dbReference>
<evidence type="ECO:0000256" key="7">
    <source>
        <dbReference type="SAM" id="MobiDB-lite"/>
    </source>
</evidence>
<dbReference type="SUPFAM" id="SSF56672">
    <property type="entry name" value="DNA/RNA polymerases"/>
    <property type="match status" value="1"/>
</dbReference>
<accession>A0ABD1QVT5</accession>
<evidence type="ECO:0000256" key="6">
    <source>
        <dbReference type="ARBA" id="ARBA00022918"/>
    </source>
</evidence>
<keyword evidence="1" id="KW-0808">Transferase</keyword>
<dbReference type="InterPro" id="IPR043502">
    <property type="entry name" value="DNA/RNA_pol_sf"/>
</dbReference>
<keyword evidence="4" id="KW-0255">Endonuclease</keyword>
<protein>
    <submittedName>
        <fullName evidence="9">RNA-directed DNA polymerase</fullName>
    </submittedName>
</protein>
<feature type="domain" description="Reverse transcriptase" evidence="8">
    <location>
        <begin position="1"/>
        <end position="67"/>
    </location>
</feature>
<sequence length="393" mass="45350">MNHVLRAFIGKFVVVYFDDILVYIKNLDEHIEQLRCVLNALRDEQLYANLKKYTFCMEQVVFLGYVVIANGIEVDEEKIKAIKEWPTPKSVIDVRSFHGLASFYRRFVKDFSTLATPLTEIIKKSVGFNWGIEQENAFNIIKDRLCFAHVLALPNFNKTFEIECDASGIGIGAGLMQEERPIAYFSEKLGGAALNYPIYDKELYALVRSLEVWQHCLWPMEFVIHTDHESLKYLKGQGKLNRRHAKWVEFIDTFPYVIHYKQGEFNVSTTFNISDLSLFDADDDSRSNLFKEGGDDASYEPDVNHGPVNHEPTRMPIEKLTRSKAKKIKDDIRGHVQTLWADPDIKNTSMTNEVPTWIHLIQAKERMEDQFEGETKLEDKSTYGTKICAGKQN</sequence>
<dbReference type="GO" id="GO:0004519">
    <property type="term" value="F:endonuclease activity"/>
    <property type="evidence" value="ECO:0007669"/>
    <property type="project" value="UniProtKB-KW"/>
</dbReference>
<dbReference type="PROSITE" id="PS50878">
    <property type="entry name" value="RT_POL"/>
    <property type="match status" value="1"/>
</dbReference>
<dbReference type="InterPro" id="IPR043128">
    <property type="entry name" value="Rev_trsase/Diguanyl_cyclase"/>
</dbReference>
<evidence type="ECO:0000256" key="1">
    <source>
        <dbReference type="ARBA" id="ARBA00022679"/>
    </source>
</evidence>
<evidence type="ECO:0000313" key="10">
    <source>
        <dbReference type="Proteomes" id="UP001604336"/>
    </source>
</evidence>
<dbReference type="PANTHER" id="PTHR35046:SF9">
    <property type="entry name" value="RNA-DIRECTED DNA POLYMERASE"/>
    <property type="match status" value="1"/>
</dbReference>
<dbReference type="GO" id="GO:0003964">
    <property type="term" value="F:RNA-directed DNA polymerase activity"/>
    <property type="evidence" value="ECO:0007669"/>
    <property type="project" value="UniProtKB-KW"/>
</dbReference>
<dbReference type="Pfam" id="PF00078">
    <property type="entry name" value="RVT_1"/>
    <property type="match status" value="1"/>
</dbReference>
<dbReference type="InterPro" id="IPR000477">
    <property type="entry name" value="RT_dom"/>
</dbReference>
<keyword evidence="10" id="KW-1185">Reference proteome</keyword>
<name>A0ABD1QVT5_9LAMI</name>
<dbReference type="PANTHER" id="PTHR35046">
    <property type="entry name" value="ZINC KNUCKLE (CCHC-TYPE) FAMILY PROTEIN"/>
    <property type="match status" value="1"/>
</dbReference>
<proteinExistence type="predicted"/>
<dbReference type="FunFam" id="3.30.70.270:FF:000020">
    <property type="entry name" value="Transposon Tf2-6 polyprotein-like Protein"/>
    <property type="match status" value="1"/>
</dbReference>
<dbReference type="AlphaFoldDB" id="A0ABD1QVT5"/>
<evidence type="ECO:0000256" key="5">
    <source>
        <dbReference type="ARBA" id="ARBA00022801"/>
    </source>
</evidence>
<keyword evidence="6 9" id="KW-0695">RNA-directed DNA polymerase</keyword>
<evidence type="ECO:0000256" key="2">
    <source>
        <dbReference type="ARBA" id="ARBA00022695"/>
    </source>
</evidence>
<comment type="caution">
    <text evidence="9">The sequence shown here is derived from an EMBL/GenBank/DDBJ whole genome shotgun (WGS) entry which is preliminary data.</text>
</comment>
<evidence type="ECO:0000256" key="4">
    <source>
        <dbReference type="ARBA" id="ARBA00022759"/>
    </source>
</evidence>
<dbReference type="CDD" id="cd01647">
    <property type="entry name" value="RT_LTR"/>
    <property type="match status" value="1"/>
</dbReference>
<keyword evidence="5" id="KW-0378">Hydrolase</keyword>
<feature type="region of interest" description="Disordered" evidence="7">
    <location>
        <begin position="292"/>
        <end position="313"/>
    </location>
</feature>
<dbReference type="Pfam" id="PF17917">
    <property type="entry name" value="RT_RNaseH"/>
    <property type="match status" value="1"/>
</dbReference>
<gene>
    <name evidence="9" type="ORF">Adt_33287</name>
</gene>
<reference evidence="10" key="1">
    <citation type="submission" date="2024-07" db="EMBL/GenBank/DDBJ databases">
        <title>Two chromosome-level genome assemblies of Korean endemic species Abeliophyllum distichum and Forsythia ovata (Oleaceae).</title>
        <authorList>
            <person name="Jang H."/>
        </authorList>
    </citation>
    <scope>NUCLEOTIDE SEQUENCE [LARGE SCALE GENOMIC DNA]</scope>
</reference>
<organism evidence="9 10">
    <name type="scientific">Abeliophyllum distichum</name>
    <dbReference type="NCBI Taxonomy" id="126358"/>
    <lineage>
        <taxon>Eukaryota</taxon>
        <taxon>Viridiplantae</taxon>
        <taxon>Streptophyta</taxon>
        <taxon>Embryophyta</taxon>
        <taxon>Tracheophyta</taxon>
        <taxon>Spermatophyta</taxon>
        <taxon>Magnoliopsida</taxon>
        <taxon>eudicotyledons</taxon>
        <taxon>Gunneridae</taxon>
        <taxon>Pentapetalae</taxon>
        <taxon>asterids</taxon>
        <taxon>lamiids</taxon>
        <taxon>Lamiales</taxon>
        <taxon>Oleaceae</taxon>
        <taxon>Forsythieae</taxon>
        <taxon>Abeliophyllum</taxon>
    </lineage>
</organism>
<keyword evidence="2" id="KW-0548">Nucleotidyltransferase</keyword>
<evidence type="ECO:0000259" key="8">
    <source>
        <dbReference type="PROSITE" id="PS50878"/>
    </source>
</evidence>
<dbReference type="EMBL" id="JBFOLK010000010">
    <property type="protein sequence ID" value="KAL2480321.1"/>
    <property type="molecule type" value="Genomic_DNA"/>
</dbReference>
<evidence type="ECO:0000256" key="3">
    <source>
        <dbReference type="ARBA" id="ARBA00022722"/>
    </source>
</evidence>
<dbReference type="CDD" id="cd09274">
    <property type="entry name" value="RNase_HI_RT_Ty3"/>
    <property type="match status" value="1"/>
</dbReference>
<dbReference type="InterPro" id="IPR041373">
    <property type="entry name" value="RT_RNaseH"/>
</dbReference>
<dbReference type="Proteomes" id="UP001604336">
    <property type="component" value="Unassembled WGS sequence"/>
</dbReference>
<evidence type="ECO:0000313" key="9">
    <source>
        <dbReference type="EMBL" id="KAL2480321.1"/>
    </source>
</evidence>
<keyword evidence="3" id="KW-0540">Nuclease</keyword>
<dbReference type="GO" id="GO:0016787">
    <property type="term" value="F:hydrolase activity"/>
    <property type="evidence" value="ECO:0007669"/>
    <property type="project" value="UniProtKB-KW"/>
</dbReference>